<dbReference type="AlphaFoldDB" id="A0A932A7G9"/>
<evidence type="ECO:0000313" key="2">
    <source>
        <dbReference type="Proteomes" id="UP000779809"/>
    </source>
</evidence>
<comment type="caution">
    <text evidence="1">The sequence shown here is derived from an EMBL/GenBank/DDBJ whole genome shotgun (WGS) entry which is preliminary data.</text>
</comment>
<evidence type="ECO:0000313" key="1">
    <source>
        <dbReference type="EMBL" id="MBI2678128.1"/>
    </source>
</evidence>
<name>A0A932A7G9_9BACT</name>
<sequence>MDPVLARIERVTAELHALEQDLNKIGGAAGDGLVPLLDEQASIKLVSDLKVAVDNVRGFLWAYIEKVAEGNRMMLGQALHSARLDRVSAMLRVLNETEHRAGLGTPRSITDIVNAVIRSEPGK</sequence>
<dbReference type="EMBL" id="JACPNR010000006">
    <property type="protein sequence ID" value="MBI2678128.1"/>
    <property type="molecule type" value="Genomic_DNA"/>
</dbReference>
<dbReference type="Proteomes" id="UP000779809">
    <property type="component" value="Unassembled WGS sequence"/>
</dbReference>
<reference evidence="1" key="1">
    <citation type="submission" date="2020-07" db="EMBL/GenBank/DDBJ databases">
        <title>Huge and variable diversity of episymbiotic CPR bacteria and DPANN archaea in groundwater ecosystems.</title>
        <authorList>
            <person name="He C.Y."/>
            <person name="Keren R."/>
            <person name="Whittaker M."/>
            <person name="Farag I.F."/>
            <person name="Doudna J."/>
            <person name="Cate J.H.D."/>
            <person name="Banfield J.F."/>
        </authorList>
    </citation>
    <scope>NUCLEOTIDE SEQUENCE</scope>
    <source>
        <strain evidence="1">NC_groundwater_580_Pr5_B-0.1um_64_19</strain>
    </source>
</reference>
<accession>A0A932A7G9</accession>
<proteinExistence type="predicted"/>
<gene>
    <name evidence="1" type="ORF">HYX28_05055</name>
</gene>
<protein>
    <submittedName>
        <fullName evidence="1">Uncharacterized protein</fullName>
    </submittedName>
</protein>
<organism evidence="1 2">
    <name type="scientific">Candidatus Korobacter versatilis</name>
    <dbReference type="NCBI Taxonomy" id="658062"/>
    <lineage>
        <taxon>Bacteria</taxon>
        <taxon>Pseudomonadati</taxon>
        <taxon>Acidobacteriota</taxon>
        <taxon>Terriglobia</taxon>
        <taxon>Terriglobales</taxon>
        <taxon>Candidatus Korobacteraceae</taxon>
        <taxon>Candidatus Korobacter</taxon>
    </lineage>
</organism>